<evidence type="ECO:0000313" key="1">
    <source>
        <dbReference type="EMBL" id="KAI4808693.1"/>
    </source>
</evidence>
<dbReference type="Proteomes" id="UP001057452">
    <property type="component" value="Chromosome 18"/>
</dbReference>
<dbReference type="EMBL" id="CM043802">
    <property type="protein sequence ID" value="KAI4808693.1"/>
    <property type="molecule type" value="Genomic_DNA"/>
</dbReference>
<keyword evidence="2" id="KW-1185">Reference proteome</keyword>
<organism evidence="1 2">
    <name type="scientific">Chaenocephalus aceratus</name>
    <name type="common">Blackfin icefish</name>
    <name type="synonym">Chaenichthys aceratus</name>
    <dbReference type="NCBI Taxonomy" id="36190"/>
    <lineage>
        <taxon>Eukaryota</taxon>
        <taxon>Metazoa</taxon>
        <taxon>Chordata</taxon>
        <taxon>Craniata</taxon>
        <taxon>Vertebrata</taxon>
        <taxon>Euteleostomi</taxon>
        <taxon>Actinopterygii</taxon>
        <taxon>Neopterygii</taxon>
        <taxon>Teleostei</taxon>
        <taxon>Neoteleostei</taxon>
        <taxon>Acanthomorphata</taxon>
        <taxon>Eupercaria</taxon>
        <taxon>Perciformes</taxon>
        <taxon>Notothenioidei</taxon>
        <taxon>Channichthyidae</taxon>
        <taxon>Chaenocephalus</taxon>
    </lineage>
</organism>
<sequence>MLLSFYETGSHFNGLKKKHQQEKQCGVELDWNQFCRSVCLERFWDCEKEKGESSFPQGRETFTRRQSWTFTLMPSLKTFTLSPALKTFTLRPSLKTFTLSPALNTFTLRPSLKTFTLSPALKTFTLRPSL</sequence>
<proteinExistence type="predicted"/>
<reference evidence="1" key="1">
    <citation type="submission" date="2022-05" db="EMBL/GenBank/DDBJ databases">
        <title>Chromosome-level genome of Chaenocephalus aceratus.</title>
        <authorList>
            <person name="Park H."/>
        </authorList>
    </citation>
    <scope>NUCLEOTIDE SEQUENCE</scope>
    <source>
        <strain evidence="1">KU_202001</strain>
    </source>
</reference>
<name>A0ACB9W7Z0_CHAAC</name>
<evidence type="ECO:0000313" key="2">
    <source>
        <dbReference type="Proteomes" id="UP001057452"/>
    </source>
</evidence>
<gene>
    <name evidence="1" type="ORF">KUCAC02_000741</name>
</gene>
<protein>
    <submittedName>
        <fullName evidence="1">Uncharacterized protein</fullName>
    </submittedName>
</protein>
<accession>A0ACB9W7Z0</accession>
<comment type="caution">
    <text evidence="1">The sequence shown here is derived from an EMBL/GenBank/DDBJ whole genome shotgun (WGS) entry which is preliminary data.</text>
</comment>